<feature type="transmembrane region" description="Helical" evidence="1">
    <location>
        <begin position="44"/>
        <end position="63"/>
    </location>
</feature>
<gene>
    <name evidence="2" type="ORF">AB0759_37125</name>
</gene>
<feature type="transmembrane region" description="Helical" evidence="1">
    <location>
        <begin position="557"/>
        <end position="578"/>
    </location>
</feature>
<dbReference type="InterPro" id="IPR010994">
    <property type="entry name" value="RuvA_2-like"/>
</dbReference>
<feature type="transmembrane region" description="Helical" evidence="1">
    <location>
        <begin position="593"/>
        <end position="615"/>
    </location>
</feature>
<sequence>MNATWERFVGWGACSSIYKKFVKFVGMLFATPVASSGRNLPTRWLLRPLLCVFLFFLFPLPAWSSPAQPERIPLTLEILQERLHAPTIREGNLTVDLREMVIDLRPENASFRDAFYQVLRKELQKAGSKPLGLDLSYSVIQGDFIGSDLGLQTPLYAQAIAPIFTASEQEQLEHLRDVCLRSLAVALPSSKDCKFLLGTQSTPSTAISVFRGSLTFMGTRFNGSVQFANTFFLQPVNAQGALFNQPAYWVETRFSRAASFANANFRKDSYFQGSIFFDKVSFKQTLFQEIANFQDSTFEDTANFTEANFKQVAKFSRTQWLGNADFSSVRFFEQAQFAKDIFYRFLILSEVTFEQSVAFRESQFNQPVNFQGASILNQADFSDAGFSPDAYLNVSGLLFNSNQAKILGNPGQIGKNIVVNGLQGNQSVLRNLGQNFRQLQQIADANQLEYTKQELRLQELTRNLFGTNINSASQKRLMALGFSLVQADAIVRRRLIQPFRNKSELLTLADIDFDTYAQVTSRIVVGNSLSVGNWLLLAWNCLALSLLLLLSGYGTNFCLVIGVGTIAIAFFGLLFWLIDSVRRIGPRPILPTAYETTCMLASFSVFVVLGLLAIFRSAEQPWLTLGCLCAILIPLPGVLLLRLYQQGRYHDLLDVSYFTEEGTLRQLRLLIGRLPVIPRYPMFRERYLPILCDRRWNWLNYYDFSLNNLLRLGFNDIRLRDEHLPGIITILAWYQWVLGILYITLVFWTLSRTIPGLNLLIYLK</sequence>
<feature type="transmembrane region" description="Helical" evidence="1">
    <location>
        <begin position="531"/>
        <end position="550"/>
    </location>
</feature>
<keyword evidence="1" id="KW-1133">Transmembrane helix</keyword>
<organism evidence="2 3">
    <name type="scientific">Scytonema tolypothrichoides VB-61278_2</name>
    <dbReference type="NCBI Taxonomy" id="3232314"/>
    <lineage>
        <taxon>Bacteria</taxon>
        <taxon>Bacillati</taxon>
        <taxon>Cyanobacteriota</taxon>
        <taxon>Cyanophyceae</taxon>
        <taxon>Nostocales</taxon>
        <taxon>Scytonemataceae</taxon>
        <taxon>Scytonema</taxon>
    </lineage>
</organism>
<feature type="transmembrane region" description="Helical" evidence="1">
    <location>
        <begin position="727"/>
        <end position="750"/>
    </location>
</feature>
<dbReference type="Proteomes" id="UP001628874">
    <property type="component" value="Unassembled WGS sequence"/>
</dbReference>
<dbReference type="SUPFAM" id="SSF47781">
    <property type="entry name" value="RuvA domain 2-like"/>
    <property type="match status" value="1"/>
</dbReference>
<proteinExistence type="predicted"/>
<comment type="caution">
    <text evidence="2">The sequence shown here is derived from an EMBL/GenBank/DDBJ whole genome shotgun (WGS) entry which is preliminary data.</text>
</comment>
<name>A0ABW8WZB0_9CYAN</name>
<dbReference type="RefSeq" id="WP_202048634.1">
    <property type="nucleotide sequence ID" value="NZ_JBFQGM010000022.1"/>
</dbReference>
<reference evidence="2 3" key="1">
    <citation type="submission" date="2024-07" db="EMBL/GenBank/DDBJ databases">
        <authorList>
            <person name="Tripathy S."/>
        </authorList>
    </citation>
    <scope>NUCLEOTIDE SEQUENCE [LARGE SCALE GENOMIC DNA]</scope>
    <source>
        <strain evidence="2 3">VB-61278_2</strain>
    </source>
</reference>
<keyword evidence="1" id="KW-0812">Transmembrane</keyword>
<accession>A0ABW8WZB0</accession>
<keyword evidence="1" id="KW-0472">Membrane</keyword>
<feature type="transmembrane region" description="Helical" evidence="1">
    <location>
        <begin position="622"/>
        <end position="644"/>
    </location>
</feature>
<evidence type="ECO:0000256" key="1">
    <source>
        <dbReference type="SAM" id="Phobius"/>
    </source>
</evidence>
<dbReference type="EMBL" id="JBFQGM010000022">
    <property type="protein sequence ID" value="MFL9466213.1"/>
    <property type="molecule type" value="Genomic_DNA"/>
</dbReference>
<dbReference type="Pfam" id="PF13576">
    <property type="entry name" value="Pentapeptide_3"/>
    <property type="match status" value="2"/>
</dbReference>
<dbReference type="InterPro" id="IPR001646">
    <property type="entry name" value="5peptide_repeat"/>
</dbReference>
<keyword evidence="3" id="KW-1185">Reference proteome</keyword>
<evidence type="ECO:0000313" key="3">
    <source>
        <dbReference type="Proteomes" id="UP001628874"/>
    </source>
</evidence>
<evidence type="ECO:0000313" key="2">
    <source>
        <dbReference type="EMBL" id="MFL9466213.1"/>
    </source>
</evidence>
<protein>
    <submittedName>
        <fullName evidence="2">Pentapeptide repeat-containing protein</fullName>
    </submittedName>
</protein>